<dbReference type="RefSeq" id="WP_055942548.1">
    <property type="nucleotide sequence ID" value="NZ_JAQDCV010000001.1"/>
</dbReference>
<feature type="compositionally biased region" description="Basic and acidic residues" evidence="1">
    <location>
        <begin position="462"/>
        <end position="473"/>
    </location>
</feature>
<dbReference type="Pfam" id="PF02120">
    <property type="entry name" value="Flg_hook"/>
    <property type="match status" value="1"/>
</dbReference>
<dbReference type="Proteomes" id="UP000050833">
    <property type="component" value="Unassembled WGS sequence"/>
</dbReference>
<feature type="region of interest" description="Disordered" evidence="1">
    <location>
        <begin position="425"/>
        <end position="484"/>
    </location>
</feature>
<gene>
    <name evidence="3" type="ORF">APZ18_05980</name>
</gene>
<name>A0AAW3JXL5_9FIRM</name>
<organism evidence="3 4">
    <name type="scientific">Butyribacter intestini</name>
    <dbReference type="NCBI Taxonomy" id="1703332"/>
    <lineage>
        <taxon>Bacteria</taxon>
        <taxon>Bacillati</taxon>
        <taxon>Bacillota</taxon>
        <taxon>Clostridia</taxon>
        <taxon>Lachnospirales</taxon>
        <taxon>Lachnospiraceae</taxon>
        <taxon>Butyribacter</taxon>
    </lineage>
</organism>
<dbReference type="EMBL" id="LLKB01000001">
    <property type="protein sequence ID" value="KQC86711.1"/>
    <property type="molecule type" value="Genomic_DNA"/>
</dbReference>
<evidence type="ECO:0000313" key="4">
    <source>
        <dbReference type="Proteomes" id="UP000050833"/>
    </source>
</evidence>
<dbReference type="InterPro" id="IPR038610">
    <property type="entry name" value="FliK-like_C_sf"/>
</dbReference>
<feature type="region of interest" description="Disordered" evidence="1">
    <location>
        <begin position="40"/>
        <end position="69"/>
    </location>
</feature>
<feature type="compositionally biased region" description="Polar residues" evidence="1">
    <location>
        <begin position="54"/>
        <end position="69"/>
    </location>
</feature>
<feature type="domain" description="Flagellar hook-length control protein-like C-terminal" evidence="2">
    <location>
        <begin position="343"/>
        <end position="421"/>
    </location>
</feature>
<feature type="compositionally biased region" description="Basic and acidic residues" evidence="1">
    <location>
        <begin position="437"/>
        <end position="450"/>
    </location>
</feature>
<protein>
    <recommendedName>
        <fullName evidence="2">Flagellar hook-length control protein-like C-terminal domain-containing protein</fullName>
    </recommendedName>
</protein>
<dbReference type="InterPro" id="IPR021136">
    <property type="entry name" value="Flagellar_hook_control-like_C"/>
</dbReference>
<dbReference type="Gene3D" id="3.30.750.140">
    <property type="match status" value="1"/>
</dbReference>
<reference evidence="3 4" key="1">
    <citation type="submission" date="2015-10" db="EMBL/GenBank/DDBJ databases">
        <title>Butyribacter intestini gen. nov., sp. nov., a butyric acid-producing bacterium of the family Lachnospiraceae isolated from the human faeces.</title>
        <authorList>
            <person name="Zou Y."/>
            <person name="Xue W."/>
            <person name="Luo G."/>
            <person name="Lv M."/>
        </authorList>
    </citation>
    <scope>NUCLEOTIDE SEQUENCE [LARGE SCALE GENOMIC DNA]</scope>
    <source>
        <strain evidence="3 4">TF01-11</strain>
    </source>
</reference>
<dbReference type="CDD" id="cd17470">
    <property type="entry name" value="T3SS_Flik_C"/>
    <property type="match status" value="1"/>
</dbReference>
<feature type="compositionally biased region" description="Acidic residues" evidence="1">
    <location>
        <begin position="284"/>
        <end position="295"/>
    </location>
</feature>
<sequence length="484" mass="52610">MAEIKSLMMDSLSKVQSNNQVQMKKDKNANDFANCLSASKNGNTANTANTKNSVSDNQKSSNLKVAKSNTVNAKNTDDNISELNANTSVKADLKSVENVANEITNEITNEVRDILGVDDETLANAMTALGFSALDLLDTSNLAKLVLTINGSSEFTDLLTDENMMNQLNSLIDVVENINWEELTGMSKEDFATALANSMQQSDIEDENLMTTVSDGETFSVIQEDASDGQVNVQTDVSDNITDVSDNITDAKQDVAVAVEKNQNEAEQGSAQTDSDAGKNMSEEIAESTVSDDDAVSSRQTNVQNNFIQNMEQAAASVEQTQSARPDTVRMQQMVDIVNQVVEKIKVSLGTESTSMEMQLNPEHLGKVLLNVSSKNGMMTAVFSVQSEEAKAALESQMFTLRENLELRELKVDAVEVNVSDFDFSRSDQAMDGGQSKADDGNGKQMKFDFGDDSSDESAISNEEKEAVRKQVMRDNGSQIDFTA</sequence>
<feature type="compositionally biased region" description="Polar residues" evidence="1">
    <location>
        <begin position="265"/>
        <end position="275"/>
    </location>
</feature>
<evidence type="ECO:0000259" key="2">
    <source>
        <dbReference type="Pfam" id="PF02120"/>
    </source>
</evidence>
<feature type="region of interest" description="Disordered" evidence="1">
    <location>
        <begin position="261"/>
        <end position="298"/>
    </location>
</feature>
<proteinExistence type="predicted"/>
<dbReference type="AlphaFoldDB" id="A0AAW3JXL5"/>
<evidence type="ECO:0000313" key="3">
    <source>
        <dbReference type="EMBL" id="KQC86711.1"/>
    </source>
</evidence>
<accession>A0AAW3JXL5</accession>
<feature type="compositionally biased region" description="Low complexity" evidence="1">
    <location>
        <begin position="40"/>
        <end position="53"/>
    </location>
</feature>
<evidence type="ECO:0000256" key="1">
    <source>
        <dbReference type="SAM" id="MobiDB-lite"/>
    </source>
</evidence>
<keyword evidence="4" id="KW-1185">Reference proteome</keyword>
<comment type="caution">
    <text evidence="3">The sequence shown here is derived from an EMBL/GenBank/DDBJ whole genome shotgun (WGS) entry which is preliminary data.</text>
</comment>